<evidence type="ECO:0000313" key="6">
    <source>
        <dbReference type="Proteomes" id="UP001139308"/>
    </source>
</evidence>
<dbReference type="Pfam" id="PF12833">
    <property type="entry name" value="HTH_18"/>
    <property type="match status" value="1"/>
</dbReference>
<keyword evidence="3" id="KW-0804">Transcription</keyword>
<dbReference type="PROSITE" id="PS01124">
    <property type="entry name" value="HTH_ARAC_FAMILY_2"/>
    <property type="match status" value="1"/>
</dbReference>
<dbReference type="Proteomes" id="UP001139308">
    <property type="component" value="Unassembled WGS sequence"/>
</dbReference>
<evidence type="ECO:0000313" key="5">
    <source>
        <dbReference type="EMBL" id="MCG5078189.1"/>
    </source>
</evidence>
<accession>A0A9X1UMM4</accession>
<keyword evidence="1" id="KW-0805">Transcription regulation</keyword>
<dbReference type="Gene3D" id="1.10.10.60">
    <property type="entry name" value="Homeodomain-like"/>
    <property type="match status" value="1"/>
</dbReference>
<organism evidence="5 6">
    <name type="scientific">Paraburkholderia tagetis</name>
    <dbReference type="NCBI Taxonomy" id="2913261"/>
    <lineage>
        <taxon>Bacteria</taxon>
        <taxon>Pseudomonadati</taxon>
        <taxon>Pseudomonadota</taxon>
        <taxon>Betaproteobacteria</taxon>
        <taxon>Burkholderiales</taxon>
        <taxon>Burkholderiaceae</taxon>
        <taxon>Paraburkholderia</taxon>
    </lineage>
</organism>
<feature type="domain" description="HTH araC/xylS-type" evidence="4">
    <location>
        <begin position="174"/>
        <end position="272"/>
    </location>
</feature>
<dbReference type="SMART" id="SM00342">
    <property type="entry name" value="HTH_ARAC"/>
    <property type="match status" value="1"/>
</dbReference>
<comment type="caution">
    <text evidence="5">The sequence shown here is derived from an EMBL/GenBank/DDBJ whole genome shotgun (WGS) entry which is preliminary data.</text>
</comment>
<dbReference type="GO" id="GO:0003700">
    <property type="term" value="F:DNA-binding transcription factor activity"/>
    <property type="evidence" value="ECO:0007669"/>
    <property type="project" value="InterPro"/>
</dbReference>
<dbReference type="AlphaFoldDB" id="A0A9X1UMM4"/>
<dbReference type="InterPro" id="IPR050204">
    <property type="entry name" value="AraC_XylS_family_regulators"/>
</dbReference>
<dbReference type="EMBL" id="JAKLJA010000052">
    <property type="protein sequence ID" value="MCG5078189.1"/>
    <property type="molecule type" value="Genomic_DNA"/>
</dbReference>
<dbReference type="InterPro" id="IPR009057">
    <property type="entry name" value="Homeodomain-like_sf"/>
</dbReference>
<sequence length="274" mass="30378">MGEPTIAENWRGMEQFGVPPSGSPGLAYWRSGAKPYTLDYTADSDTICLVFGRIVTQTQYDDEPARPLTFAPETASFHPRGSHLRVDATNVTEGFVAFSYAQAIERAASHNRENIGGEGLRHLIGYARTRLMGGTHPDPWEMQCLSTLVHVEMVQALSRTAPRRPPRLTDAGFEQLEAYIRDHIDSTITCADLANELGLPLRSVFDAVKARTGQSLYRLVVERRLDAAMQLLRESDMPLCDVAAACGFASQQHMTTLFSQRRGMTPRHARAGQK</sequence>
<dbReference type="GO" id="GO:0043565">
    <property type="term" value="F:sequence-specific DNA binding"/>
    <property type="evidence" value="ECO:0007669"/>
    <property type="project" value="InterPro"/>
</dbReference>
<dbReference type="PANTHER" id="PTHR46796:SF6">
    <property type="entry name" value="ARAC SUBFAMILY"/>
    <property type="match status" value="1"/>
</dbReference>
<evidence type="ECO:0000256" key="2">
    <source>
        <dbReference type="ARBA" id="ARBA00023125"/>
    </source>
</evidence>
<protein>
    <submittedName>
        <fullName evidence="5">AraC family transcriptional regulator</fullName>
    </submittedName>
</protein>
<dbReference type="SUPFAM" id="SSF46689">
    <property type="entry name" value="Homeodomain-like"/>
    <property type="match status" value="1"/>
</dbReference>
<dbReference type="InterPro" id="IPR018060">
    <property type="entry name" value="HTH_AraC"/>
</dbReference>
<proteinExistence type="predicted"/>
<reference evidence="5" key="1">
    <citation type="submission" date="2022-01" db="EMBL/GenBank/DDBJ databases">
        <title>Genome sequence and assembly of Parabukholderia sp. RG36.</title>
        <authorList>
            <person name="Chhetri G."/>
        </authorList>
    </citation>
    <scope>NUCLEOTIDE SEQUENCE</scope>
    <source>
        <strain evidence="5">RG36</strain>
    </source>
</reference>
<dbReference type="PANTHER" id="PTHR46796">
    <property type="entry name" value="HTH-TYPE TRANSCRIPTIONAL ACTIVATOR RHAS-RELATED"/>
    <property type="match status" value="1"/>
</dbReference>
<evidence type="ECO:0000259" key="4">
    <source>
        <dbReference type="PROSITE" id="PS01124"/>
    </source>
</evidence>
<keyword evidence="2" id="KW-0238">DNA-binding</keyword>
<evidence type="ECO:0000256" key="3">
    <source>
        <dbReference type="ARBA" id="ARBA00023163"/>
    </source>
</evidence>
<name>A0A9X1UMM4_9BURK</name>
<keyword evidence="6" id="KW-1185">Reference proteome</keyword>
<dbReference type="RefSeq" id="WP_238468155.1">
    <property type="nucleotide sequence ID" value="NZ_JAKLJA010000052.1"/>
</dbReference>
<gene>
    <name evidence="5" type="ORF">L5014_33485</name>
</gene>
<evidence type="ECO:0000256" key="1">
    <source>
        <dbReference type="ARBA" id="ARBA00023015"/>
    </source>
</evidence>